<dbReference type="PROSITE" id="PS00463">
    <property type="entry name" value="ZN2_CY6_FUNGAL_1"/>
    <property type="match status" value="1"/>
</dbReference>
<accession>A0A319B9D2</accession>
<dbReference type="InterPro" id="IPR001138">
    <property type="entry name" value="Zn2Cys6_DnaBD"/>
</dbReference>
<dbReference type="RefSeq" id="XP_025562315.1">
    <property type="nucleotide sequence ID" value="XM_025712617.1"/>
</dbReference>
<dbReference type="CDD" id="cd12148">
    <property type="entry name" value="fungal_TF_MHR"/>
    <property type="match status" value="1"/>
</dbReference>
<dbReference type="PANTHER" id="PTHR46910">
    <property type="entry name" value="TRANSCRIPTION FACTOR PDR1"/>
    <property type="match status" value="1"/>
</dbReference>
<protein>
    <recommendedName>
        <fullName evidence="6">Zn(2)-C6 fungal-type domain-containing protein</fullName>
    </recommendedName>
</protein>
<dbReference type="GO" id="GO:0008270">
    <property type="term" value="F:zinc ion binding"/>
    <property type="evidence" value="ECO:0007669"/>
    <property type="project" value="InterPro"/>
</dbReference>
<feature type="region of interest" description="Disordered" evidence="5">
    <location>
        <begin position="689"/>
        <end position="714"/>
    </location>
</feature>
<dbReference type="GO" id="GO:0000981">
    <property type="term" value="F:DNA-binding transcription factor activity, RNA polymerase II-specific"/>
    <property type="evidence" value="ECO:0007669"/>
    <property type="project" value="InterPro"/>
</dbReference>
<dbReference type="Gene3D" id="4.10.240.10">
    <property type="entry name" value="Zn(2)-C6 fungal-type DNA-binding domain"/>
    <property type="match status" value="1"/>
</dbReference>
<evidence type="ECO:0000313" key="8">
    <source>
        <dbReference type="Proteomes" id="UP000248405"/>
    </source>
</evidence>
<evidence type="ECO:0000259" key="6">
    <source>
        <dbReference type="PROSITE" id="PS50048"/>
    </source>
</evidence>
<dbReference type="SMART" id="SM00066">
    <property type="entry name" value="GAL4"/>
    <property type="match status" value="1"/>
</dbReference>
<dbReference type="GeneID" id="37217209"/>
<dbReference type="InterPro" id="IPR036864">
    <property type="entry name" value="Zn2-C6_fun-type_DNA-bd_sf"/>
</dbReference>
<organism evidence="7 8">
    <name type="scientific">Aspergillus vadensis (strain CBS 113365 / IMI 142717 / IBT 24658)</name>
    <dbReference type="NCBI Taxonomy" id="1448311"/>
    <lineage>
        <taxon>Eukaryota</taxon>
        <taxon>Fungi</taxon>
        <taxon>Dikarya</taxon>
        <taxon>Ascomycota</taxon>
        <taxon>Pezizomycotina</taxon>
        <taxon>Eurotiomycetes</taxon>
        <taxon>Eurotiomycetidae</taxon>
        <taxon>Eurotiales</taxon>
        <taxon>Aspergillaceae</taxon>
        <taxon>Aspergillus</taxon>
        <taxon>Aspergillus subgen. Circumdati</taxon>
    </lineage>
</organism>
<name>A0A319B9D2_ASPVC</name>
<evidence type="ECO:0000256" key="4">
    <source>
        <dbReference type="ARBA" id="ARBA00023242"/>
    </source>
</evidence>
<keyword evidence="1" id="KW-0805">Transcription regulation</keyword>
<keyword evidence="2" id="KW-0238">DNA-binding</keyword>
<dbReference type="PROSITE" id="PS50048">
    <property type="entry name" value="ZN2_CY6_FUNGAL_2"/>
    <property type="match status" value="1"/>
</dbReference>
<dbReference type="OrthoDB" id="103819at2759"/>
<keyword evidence="4" id="KW-0539">Nucleus</keyword>
<keyword evidence="8" id="KW-1185">Reference proteome</keyword>
<feature type="compositionally biased region" description="Basic and acidic residues" evidence="5">
    <location>
        <begin position="700"/>
        <end position="714"/>
    </location>
</feature>
<dbReference type="GO" id="GO:0003677">
    <property type="term" value="F:DNA binding"/>
    <property type="evidence" value="ECO:0007669"/>
    <property type="project" value="UniProtKB-KW"/>
</dbReference>
<dbReference type="SUPFAM" id="SSF57701">
    <property type="entry name" value="Zn2/Cys6 DNA-binding domain"/>
    <property type="match status" value="1"/>
</dbReference>
<dbReference type="Pfam" id="PF00172">
    <property type="entry name" value="Zn_clus"/>
    <property type="match status" value="1"/>
</dbReference>
<feature type="region of interest" description="Disordered" evidence="5">
    <location>
        <begin position="79"/>
        <end position="101"/>
    </location>
</feature>
<dbReference type="GO" id="GO:0009893">
    <property type="term" value="P:positive regulation of metabolic process"/>
    <property type="evidence" value="ECO:0007669"/>
    <property type="project" value="UniProtKB-ARBA"/>
</dbReference>
<evidence type="ECO:0000313" key="7">
    <source>
        <dbReference type="EMBL" id="PYH68521.1"/>
    </source>
</evidence>
<dbReference type="AlphaFoldDB" id="A0A319B9D2"/>
<dbReference type="Proteomes" id="UP000248405">
    <property type="component" value="Unassembled WGS sequence"/>
</dbReference>
<evidence type="ECO:0000256" key="3">
    <source>
        <dbReference type="ARBA" id="ARBA00023163"/>
    </source>
</evidence>
<evidence type="ECO:0000256" key="2">
    <source>
        <dbReference type="ARBA" id="ARBA00023125"/>
    </source>
</evidence>
<dbReference type="EMBL" id="KZ821626">
    <property type="protein sequence ID" value="PYH68521.1"/>
    <property type="molecule type" value="Genomic_DNA"/>
</dbReference>
<proteinExistence type="predicted"/>
<dbReference type="InterPro" id="IPR050987">
    <property type="entry name" value="AtrR-like"/>
</dbReference>
<dbReference type="CDD" id="cd00067">
    <property type="entry name" value="GAL4"/>
    <property type="match status" value="1"/>
</dbReference>
<reference evidence="7" key="1">
    <citation type="submission" date="2016-12" db="EMBL/GenBank/DDBJ databases">
        <title>The genomes of Aspergillus section Nigri reveals drivers in fungal speciation.</title>
        <authorList>
            <consortium name="DOE Joint Genome Institute"/>
            <person name="Vesth T.C."/>
            <person name="Nybo J."/>
            <person name="Theobald S."/>
            <person name="Brandl J."/>
            <person name="Frisvad J.C."/>
            <person name="Nielsen K.F."/>
            <person name="Lyhne E.K."/>
            <person name="Kogle M.E."/>
            <person name="Kuo A."/>
            <person name="Riley R."/>
            <person name="Clum A."/>
            <person name="Nolan M."/>
            <person name="Lipzen A."/>
            <person name="Salamov A."/>
            <person name="Henrissat B."/>
            <person name="Wiebenga A."/>
            <person name="De Vries R.P."/>
            <person name="Grigoriev I.V."/>
            <person name="Mortensen U.H."/>
            <person name="Andersen M.R."/>
            <person name="Baker S.E."/>
        </authorList>
    </citation>
    <scope>NUCLEOTIDE SEQUENCE [LARGE SCALE GENOMIC DNA]</scope>
    <source>
        <strain evidence="7">CBS 113365</strain>
    </source>
</reference>
<dbReference type="PANTHER" id="PTHR46910:SF25">
    <property type="entry name" value="ABC-TRANSPORTER-REGULATING TRANSCRIPTION FACTOR"/>
    <property type="match status" value="1"/>
</dbReference>
<gene>
    <name evidence="7" type="ORF">BO88DRAFT_488444</name>
</gene>
<evidence type="ECO:0000256" key="1">
    <source>
        <dbReference type="ARBA" id="ARBA00023015"/>
    </source>
</evidence>
<sequence>MKHKKNHGEDAMPDLACTRCRERKIRCGRERPHCRNCEREGGVICLYRIPAKRVNHLKLLCGSIERLQDRLTRIESHLSQLLGPGPRTPGLEGDHESSQPRTLLEGVSATCSCGDTDDEEEHKEEVSGIFAPKQSEYYFGRSCVAALCENLKVRAQSVPHATGPIWRPLCEMLQHLCEVTKVSEPIPSYSDRLVVPLLPRQQATAAIDRFLQDLDCQTDVFVPDNLRANLQRLHSQHQPQPDDAAWGICFQTITLLARVTSQATQGLAENFVHSFVPSRAVVVCPGLLNTPRLINVQALLLLSVAAQALNYFGSAELIFAHACTLARILGLTCSQAPDHGDIVQVERAKVLRALYIRDRSLYTLRGSVLWMPCDENNIATRLRATSNELGKHSTRLHLAMVQENIYRLAQAGSISTNAQDSQGLLMRIEKQLDEYGRTLYLFHGQNVPSECCGSNTIDTMEFLATRIMAFQHGQEPYHTRQIEQDARLSCLLLLIAHGDQDPAVLYCFNALLTGQRTTPTSNHQIHCISNVSLKSVFDAFSVPAFFVLLQNILMSRPCEKPAGMISDLDLLRMVSACLTDHASQTPANSYQQKIAWVFSQLMSLVRVVVDARLGRHFIDSPRAPTQNDLPSPPYWPAAHQATAPPNWESWLSGASSLALSPIGPATPLGTWNANTQAFDGGRLIPWPTASGLSPVAPTNSHHERVGSADDRGAL</sequence>
<keyword evidence="3" id="KW-0804">Transcription</keyword>
<feature type="domain" description="Zn(2)-C6 fungal-type" evidence="6">
    <location>
        <begin position="16"/>
        <end position="47"/>
    </location>
</feature>
<evidence type="ECO:0000256" key="5">
    <source>
        <dbReference type="SAM" id="MobiDB-lite"/>
    </source>
</evidence>